<dbReference type="PANTHER" id="PTHR39601">
    <property type="entry name" value="CHORIOGENIN HMINOR"/>
    <property type="match status" value="1"/>
</dbReference>
<keyword evidence="3" id="KW-1185">Reference proteome</keyword>
<dbReference type="Proteomes" id="UP000799429">
    <property type="component" value="Unassembled WGS sequence"/>
</dbReference>
<gene>
    <name evidence="2" type="ORF">M501DRAFT_1006410</name>
</gene>
<evidence type="ECO:0000313" key="2">
    <source>
        <dbReference type="EMBL" id="KAF2837904.1"/>
    </source>
</evidence>
<evidence type="ECO:0000313" key="3">
    <source>
        <dbReference type="Proteomes" id="UP000799429"/>
    </source>
</evidence>
<dbReference type="AlphaFoldDB" id="A0A9P4S8L1"/>
<feature type="domain" description="DUF8004" evidence="1">
    <location>
        <begin position="161"/>
        <end position="218"/>
    </location>
</feature>
<accession>A0A9P4S8L1</accession>
<evidence type="ECO:0000259" key="1">
    <source>
        <dbReference type="Pfam" id="PF26013"/>
    </source>
</evidence>
<dbReference type="InterPro" id="IPR058317">
    <property type="entry name" value="DUF8004"/>
</dbReference>
<reference evidence="2" key="1">
    <citation type="journal article" date="2020" name="Stud. Mycol.">
        <title>101 Dothideomycetes genomes: a test case for predicting lifestyles and emergence of pathogens.</title>
        <authorList>
            <person name="Haridas S."/>
            <person name="Albert R."/>
            <person name="Binder M."/>
            <person name="Bloem J."/>
            <person name="Labutti K."/>
            <person name="Salamov A."/>
            <person name="Andreopoulos B."/>
            <person name="Baker S."/>
            <person name="Barry K."/>
            <person name="Bills G."/>
            <person name="Bluhm B."/>
            <person name="Cannon C."/>
            <person name="Castanera R."/>
            <person name="Culley D."/>
            <person name="Daum C."/>
            <person name="Ezra D."/>
            <person name="Gonzalez J."/>
            <person name="Henrissat B."/>
            <person name="Kuo A."/>
            <person name="Liang C."/>
            <person name="Lipzen A."/>
            <person name="Lutzoni F."/>
            <person name="Magnuson J."/>
            <person name="Mondo S."/>
            <person name="Nolan M."/>
            <person name="Ohm R."/>
            <person name="Pangilinan J."/>
            <person name="Park H.-J."/>
            <person name="Ramirez L."/>
            <person name="Alfaro M."/>
            <person name="Sun H."/>
            <person name="Tritt A."/>
            <person name="Yoshinaga Y."/>
            <person name="Zwiers L.-H."/>
            <person name="Turgeon B."/>
            <person name="Goodwin S."/>
            <person name="Spatafora J."/>
            <person name="Crous P."/>
            <person name="Grigoriev I."/>
        </authorList>
    </citation>
    <scope>NUCLEOTIDE SEQUENCE</scope>
    <source>
        <strain evidence="2">CBS 101060</strain>
    </source>
</reference>
<dbReference type="OrthoDB" id="4114825at2759"/>
<dbReference type="EMBL" id="MU006098">
    <property type="protein sequence ID" value="KAF2837904.1"/>
    <property type="molecule type" value="Genomic_DNA"/>
</dbReference>
<protein>
    <recommendedName>
        <fullName evidence="1">DUF8004 domain-containing protein</fullName>
    </recommendedName>
</protein>
<sequence>MRKSAGRANVKRWDGRTRTTSEWDGIRMDSELWFPDGNCLVNLYEMGQSRRGPSFCVNFDILQEARCVNLLNMYQVQKIYFPREPTDYGYDTSRSDFAFELYIPAPADMSKVEAFNWHLTTRNFFAFLFGRPLVGIQLGKTLVELQERLQLFRSEGVNSHAELMMYLDGMGYLNFAHCTDYALAALYYAEYYRIAECWTDAYAHCVGMNDRLYLSLEFSVSLIIESLLHFLIPPV</sequence>
<name>A0A9P4S8L1_9PEZI</name>
<proteinExistence type="predicted"/>
<comment type="caution">
    <text evidence="2">The sequence shown here is derived from an EMBL/GenBank/DDBJ whole genome shotgun (WGS) entry which is preliminary data.</text>
</comment>
<dbReference type="PANTHER" id="PTHR39601:SF1">
    <property type="entry name" value="CHORIOGENIN HMINOR"/>
    <property type="match status" value="1"/>
</dbReference>
<organism evidence="2 3">
    <name type="scientific">Patellaria atrata CBS 101060</name>
    <dbReference type="NCBI Taxonomy" id="1346257"/>
    <lineage>
        <taxon>Eukaryota</taxon>
        <taxon>Fungi</taxon>
        <taxon>Dikarya</taxon>
        <taxon>Ascomycota</taxon>
        <taxon>Pezizomycotina</taxon>
        <taxon>Dothideomycetes</taxon>
        <taxon>Dothideomycetes incertae sedis</taxon>
        <taxon>Patellariales</taxon>
        <taxon>Patellariaceae</taxon>
        <taxon>Patellaria</taxon>
    </lineage>
</organism>
<dbReference type="Pfam" id="PF26013">
    <property type="entry name" value="DUF8004"/>
    <property type="match status" value="1"/>
</dbReference>